<accession>A0A1Z5KH83</accession>
<dbReference type="SUPFAM" id="SSF52113">
    <property type="entry name" value="BRCT domain"/>
    <property type="match status" value="1"/>
</dbReference>
<feature type="compositionally biased region" description="Basic residues" evidence="5">
    <location>
        <begin position="462"/>
        <end position="471"/>
    </location>
</feature>
<dbReference type="GO" id="GO:0070545">
    <property type="term" value="C:PeBoW complex"/>
    <property type="evidence" value="ECO:0007669"/>
    <property type="project" value="TreeGrafter"/>
</dbReference>
<dbReference type="FunCoup" id="A0A1Z5KH83">
    <property type="interactions" value="1022"/>
</dbReference>
<dbReference type="Proteomes" id="UP000198406">
    <property type="component" value="Unassembled WGS sequence"/>
</dbReference>
<dbReference type="GO" id="GO:0003723">
    <property type="term" value="F:RNA binding"/>
    <property type="evidence" value="ECO:0007669"/>
    <property type="project" value="TreeGrafter"/>
</dbReference>
<keyword evidence="3" id="KW-0698">rRNA processing</keyword>
<keyword evidence="8" id="KW-1185">Reference proteome</keyword>
<evidence type="ECO:0000256" key="3">
    <source>
        <dbReference type="ARBA" id="ARBA00022552"/>
    </source>
</evidence>
<dbReference type="InParanoid" id="A0A1Z5KH83"/>
<feature type="region of interest" description="Disordered" evidence="5">
    <location>
        <begin position="224"/>
        <end position="246"/>
    </location>
</feature>
<keyword evidence="4" id="KW-0539">Nucleus</keyword>
<dbReference type="InterPro" id="IPR036420">
    <property type="entry name" value="BRCT_dom_sf"/>
</dbReference>
<evidence type="ECO:0000313" key="8">
    <source>
        <dbReference type="Proteomes" id="UP000198406"/>
    </source>
</evidence>
<dbReference type="GO" id="GO:0000463">
    <property type="term" value="P:maturation of LSU-rRNA from tricistronic rRNA transcript (SSU-rRNA, 5.8S rRNA, LSU-rRNA)"/>
    <property type="evidence" value="ECO:0007669"/>
    <property type="project" value="TreeGrafter"/>
</dbReference>
<dbReference type="PANTHER" id="PTHR12221:SF6">
    <property type="entry name" value="PESCADILLO HOMOLOG"/>
    <property type="match status" value="1"/>
</dbReference>
<dbReference type="InterPro" id="IPR010613">
    <property type="entry name" value="PES"/>
</dbReference>
<dbReference type="AlphaFoldDB" id="A0A1Z5KH83"/>
<dbReference type="CDD" id="cd17709">
    <property type="entry name" value="BRCT_pescadillo_like"/>
    <property type="match status" value="1"/>
</dbReference>
<evidence type="ECO:0000259" key="6">
    <source>
        <dbReference type="PROSITE" id="PS50172"/>
    </source>
</evidence>
<sequence>MDEAQRKNSLLPQYSLHHLVKERYPRFVDALSDLDDALTLTYLFASLPAHSNVNSSVINKAKNLAAAWGSYCATTSCITKSFISVKGVYLEATIQGTAIRWIVPHAFTQHLPNDVDFRVMRTFLEFYETMLNFVLFKLYNDIGVRYPFPAKELGGEVVGNTSAVLAKTLRALMKGLDSSKGVVSQVVTESLQEQQQNTDEGRKAKRSKRDKDLIKSVDVALSKLNDEESEEEDENSDDNDAEDDDVDVSAPLRAALDQVAEDEARGAVLCIAAEVDDETVKRRRLFEGLVFFFSREIPRGYLELVCLSYGAKVGWEAEDSPISMKDFSITHHVVDRPKLPNNYDSLPKSREFIQPQWILDSANFMFLLPIAKYGVGVSLPPHLSPWVDNEEEGYKPAYAEEIEKLKNGEVLDDREMEEVSSDVPEMEDDEDEQGEEEDEQREEEAFEEADSDEEEEEPVTKPIRKTKSKKDRQKEEEEEAHALAKTMMSRKAAHLYGRMQYGIAGKQAKIDALHKRRAEIESSKTKENGKTVLKQKVERLKKERSTLETQYDASGGTMKKSKKRKST</sequence>
<dbReference type="PROSITE" id="PS50172">
    <property type="entry name" value="BRCT"/>
    <property type="match status" value="1"/>
</dbReference>
<dbReference type="PANTHER" id="PTHR12221">
    <property type="entry name" value="PESCADILLO - RELATED"/>
    <property type="match status" value="1"/>
</dbReference>
<evidence type="ECO:0000256" key="4">
    <source>
        <dbReference type="ARBA" id="ARBA00023242"/>
    </source>
</evidence>
<feature type="compositionally biased region" description="Acidic residues" evidence="5">
    <location>
        <begin position="414"/>
        <end position="457"/>
    </location>
</feature>
<evidence type="ECO:0000256" key="5">
    <source>
        <dbReference type="SAM" id="MobiDB-lite"/>
    </source>
</evidence>
<gene>
    <name evidence="7" type="ORF">FisN_28Hh046</name>
</gene>
<dbReference type="EMBL" id="BDSP01000228">
    <property type="protein sequence ID" value="GAX25577.1"/>
    <property type="molecule type" value="Genomic_DNA"/>
</dbReference>
<feature type="compositionally biased region" description="Acidic residues" evidence="5">
    <location>
        <begin position="227"/>
        <end position="246"/>
    </location>
</feature>
<keyword evidence="2" id="KW-0690">Ribosome biogenesis</keyword>
<evidence type="ECO:0000256" key="2">
    <source>
        <dbReference type="ARBA" id="ARBA00022517"/>
    </source>
</evidence>
<dbReference type="OrthoDB" id="10264910at2759"/>
<reference evidence="7 8" key="1">
    <citation type="journal article" date="2015" name="Plant Cell">
        <title>Oil accumulation by the oleaginous diatom Fistulifera solaris as revealed by the genome and transcriptome.</title>
        <authorList>
            <person name="Tanaka T."/>
            <person name="Maeda Y."/>
            <person name="Veluchamy A."/>
            <person name="Tanaka M."/>
            <person name="Abida H."/>
            <person name="Marechal E."/>
            <person name="Bowler C."/>
            <person name="Muto M."/>
            <person name="Sunaga Y."/>
            <person name="Tanaka M."/>
            <person name="Yoshino T."/>
            <person name="Taniguchi T."/>
            <person name="Fukuda Y."/>
            <person name="Nemoto M."/>
            <person name="Matsumoto M."/>
            <person name="Wong P.S."/>
            <person name="Aburatani S."/>
            <person name="Fujibuchi W."/>
        </authorList>
    </citation>
    <scope>NUCLEOTIDE SEQUENCE [LARGE SCALE GENOMIC DNA]</scope>
    <source>
        <strain evidence="7 8">JPCC DA0580</strain>
    </source>
</reference>
<protein>
    <submittedName>
        <fullName evidence="7">Pescadillo</fullName>
    </submittedName>
</protein>
<organism evidence="7 8">
    <name type="scientific">Fistulifera solaris</name>
    <name type="common">Oleaginous diatom</name>
    <dbReference type="NCBI Taxonomy" id="1519565"/>
    <lineage>
        <taxon>Eukaryota</taxon>
        <taxon>Sar</taxon>
        <taxon>Stramenopiles</taxon>
        <taxon>Ochrophyta</taxon>
        <taxon>Bacillariophyta</taxon>
        <taxon>Bacillariophyceae</taxon>
        <taxon>Bacillariophycidae</taxon>
        <taxon>Naviculales</taxon>
        <taxon>Naviculaceae</taxon>
        <taxon>Fistulifera</taxon>
    </lineage>
</organism>
<feature type="region of interest" description="Disordered" evidence="5">
    <location>
        <begin position="543"/>
        <end position="567"/>
    </location>
</feature>
<comment type="subcellular location">
    <subcellularLocation>
        <location evidence="1">Nucleus</location>
    </subcellularLocation>
</comment>
<evidence type="ECO:0000256" key="1">
    <source>
        <dbReference type="ARBA" id="ARBA00004123"/>
    </source>
</evidence>
<comment type="caution">
    <text evidence="7">The sequence shown here is derived from an EMBL/GenBank/DDBJ whole genome shotgun (WGS) entry which is preliminary data.</text>
</comment>
<feature type="region of interest" description="Disordered" evidence="5">
    <location>
        <begin position="190"/>
        <end position="211"/>
    </location>
</feature>
<feature type="domain" description="BRCT" evidence="6">
    <location>
        <begin position="281"/>
        <end position="375"/>
    </location>
</feature>
<dbReference type="Pfam" id="PF06732">
    <property type="entry name" value="Pescadillo_N"/>
    <property type="match status" value="1"/>
</dbReference>
<feature type="region of interest" description="Disordered" evidence="5">
    <location>
        <begin position="405"/>
        <end position="485"/>
    </location>
</feature>
<dbReference type="Gene3D" id="3.40.50.10190">
    <property type="entry name" value="BRCT domain"/>
    <property type="match status" value="1"/>
</dbReference>
<proteinExistence type="predicted"/>
<name>A0A1Z5KH83_FISSO</name>
<evidence type="ECO:0000313" key="7">
    <source>
        <dbReference type="EMBL" id="GAX25577.1"/>
    </source>
</evidence>
<dbReference type="InterPro" id="IPR001357">
    <property type="entry name" value="BRCT_dom"/>
</dbReference>